<accession>A0A6A5U1R3</accession>
<dbReference type="Proteomes" id="UP000800035">
    <property type="component" value="Unassembled WGS sequence"/>
</dbReference>
<reference evidence="2" key="1">
    <citation type="journal article" date="2020" name="Stud. Mycol.">
        <title>101 Dothideomycetes genomes: a test case for predicting lifestyles and emergence of pathogens.</title>
        <authorList>
            <person name="Haridas S."/>
            <person name="Albert R."/>
            <person name="Binder M."/>
            <person name="Bloem J."/>
            <person name="Labutti K."/>
            <person name="Salamov A."/>
            <person name="Andreopoulos B."/>
            <person name="Baker S."/>
            <person name="Barry K."/>
            <person name="Bills G."/>
            <person name="Bluhm B."/>
            <person name="Cannon C."/>
            <person name="Castanera R."/>
            <person name="Culley D."/>
            <person name="Daum C."/>
            <person name="Ezra D."/>
            <person name="Gonzalez J."/>
            <person name="Henrissat B."/>
            <person name="Kuo A."/>
            <person name="Liang C."/>
            <person name="Lipzen A."/>
            <person name="Lutzoni F."/>
            <person name="Magnuson J."/>
            <person name="Mondo S."/>
            <person name="Nolan M."/>
            <person name="Ohm R."/>
            <person name="Pangilinan J."/>
            <person name="Park H.-J."/>
            <person name="Ramirez L."/>
            <person name="Alfaro M."/>
            <person name="Sun H."/>
            <person name="Tritt A."/>
            <person name="Yoshinaga Y."/>
            <person name="Zwiers L.-H."/>
            <person name="Turgeon B."/>
            <person name="Goodwin S."/>
            <person name="Spatafora J."/>
            <person name="Crous P."/>
            <person name="Grigoriev I."/>
        </authorList>
    </citation>
    <scope>NUCLEOTIDE SEQUENCE</scope>
    <source>
        <strain evidence="2">CBS 675.92</strain>
    </source>
</reference>
<gene>
    <name evidence="2" type="ORF">CC80DRAFT_558334</name>
</gene>
<name>A0A6A5U1R3_9PLEO</name>
<evidence type="ECO:0000313" key="2">
    <source>
        <dbReference type="EMBL" id="KAF1958775.1"/>
    </source>
</evidence>
<protein>
    <recommendedName>
        <fullName evidence="4">Saponin hydrolase</fullName>
    </recommendedName>
</protein>
<keyword evidence="3" id="KW-1185">Reference proteome</keyword>
<feature type="signal peptide" evidence="1">
    <location>
        <begin position="1"/>
        <end position="16"/>
    </location>
</feature>
<evidence type="ECO:0008006" key="4">
    <source>
        <dbReference type="Google" id="ProtNLM"/>
    </source>
</evidence>
<dbReference type="EMBL" id="ML976986">
    <property type="protein sequence ID" value="KAF1958775.1"/>
    <property type="molecule type" value="Genomic_DNA"/>
</dbReference>
<evidence type="ECO:0000313" key="3">
    <source>
        <dbReference type="Proteomes" id="UP000800035"/>
    </source>
</evidence>
<feature type="chain" id="PRO_5025595721" description="Saponin hydrolase" evidence="1">
    <location>
        <begin position="17"/>
        <end position="635"/>
    </location>
</feature>
<evidence type="ECO:0000256" key="1">
    <source>
        <dbReference type="SAM" id="SignalP"/>
    </source>
</evidence>
<dbReference type="OrthoDB" id="10265322at2759"/>
<organism evidence="2 3">
    <name type="scientific">Byssothecium circinans</name>
    <dbReference type="NCBI Taxonomy" id="147558"/>
    <lineage>
        <taxon>Eukaryota</taxon>
        <taxon>Fungi</taxon>
        <taxon>Dikarya</taxon>
        <taxon>Ascomycota</taxon>
        <taxon>Pezizomycotina</taxon>
        <taxon>Dothideomycetes</taxon>
        <taxon>Pleosporomycetidae</taxon>
        <taxon>Pleosporales</taxon>
        <taxon>Massarineae</taxon>
        <taxon>Massarinaceae</taxon>
        <taxon>Byssothecium</taxon>
    </lineage>
</organism>
<sequence>MQFVVVSLAFYAITGAALPSQNVQRSDIPPPPSPESIEVVELPLPPVAPSNETGSCTLDVNPRGTGCILRELGDYEFQAGDFSPDGNHVIVNVKFVGAPKAPAPASIYDGEQLILVKADGTTFKSGDTWKCLSCAVPKYQQKLLDPQRDYPHVFRSGDKALWGHNVVDCKGHQLAIDDCTPEETHIYPIYWAVIRNGTEVNGAPRELRLHPDDTHLGWSSFTDSGGQNTFFGRLEFNANPKTGNVLAPRYELVDVNLLYDPARSQRLTIEGNELKIHDDAISVGELRGFSGTGDEIIYIGPTWEANNIDVSAVHVVTGAVRRLTEHPEYTDPIAFSTDNKWFVAMDTRGSGRQMFMSGMRHIPPLIDLVTVTVASSTRNNGNRRFFQPILIDRYGDRGDYFGQQVNTEGDGSAGAVNDPNWNGRADPAFSHDGTKIVYWQAIVTGRECGGANPLPCPVPTTQGRREYRLMLARLTSRTPQAVPPVFDVPDQLPWATPFPLGSSFPDESRQLVAGEYTLRGRISGNADVKLISSTSDQSGGFDTVAVNYTNYADVEGYVLNGWENVTATILWPNPWDTLVDWYSDIEETGVVDATKKTSPDGFHLQVDAVLNIFNANGTLTTSIDGVVYEQPTNGT</sequence>
<dbReference type="SUPFAM" id="SSF82171">
    <property type="entry name" value="DPP6 N-terminal domain-like"/>
    <property type="match status" value="1"/>
</dbReference>
<proteinExistence type="predicted"/>
<dbReference type="InterPro" id="IPR011042">
    <property type="entry name" value="6-blade_b-propeller_TolB-like"/>
</dbReference>
<keyword evidence="1" id="KW-0732">Signal</keyword>
<dbReference type="Gene3D" id="2.120.10.30">
    <property type="entry name" value="TolB, C-terminal domain"/>
    <property type="match status" value="1"/>
</dbReference>
<dbReference type="AlphaFoldDB" id="A0A6A5U1R3"/>